<protein>
    <submittedName>
        <fullName evidence="4">Glycoside hydrolase family 3 C-terminal domain-containing protein</fullName>
    </submittedName>
</protein>
<dbReference type="EMBL" id="JAPDDP010000081">
    <property type="protein sequence ID" value="MDA0184633.1"/>
    <property type="molecule type" value="Genomic_DNA"/>
</dbReference>
<evidence type="ECO:0000256" key="1">
    <source>
        <dbReference type="ARBA" id="ARBA00005336"/>
    </source>
</evidence>
<dbReference type="Gene3D" id="2.60.40.10">
    <property type="entry name" value="Immunoglobulins"/>
    <property type="match status" value="1"/>
</dbReference>
<dbReference type="PANTHER" id="PTHR42715">
    <property type="entry name" value="BETA-GLUCOSIDASE"/>
    <property type="match status" value="1"/>
</dbReference>
<feature type="non-terminal residue" evidence="4">
    <location>
        <position position="1"/>
    </location>
</feature>
<evidence type="ECO:0000313" key="4">
    <source>
        <dbReference type="EMBL" id="MDA0184633.1"/>
    </source>
</evidence>
<evidence type="ECO:0000259" key="3">
    <source>
        <dbReference type="SMART" id="SM01217"/>
    </source>
</evidence>
<gene>
    <name evidence="4" type="ORF">OJ997_30305</name>
</gene>
<dbReference type="Pfam" id="PF14310">
    <property type="entry name" value="Fn3-like"/>
    <property type="match status" value="1"/>
</dbReference>
<name>A0A9X3NDV9_9ACTN</name>
<keyword evidence="2 4" id="KW-0378">Hydrolase</keyword>
<sequence>PPAATPGSPAAAPAGAPRAATPWSEAEIAAELRATAAAGFVLARNHGSLLPLTGSSLRRVAVIGPNAAHARTLGGGSATVFPPYTVSPLDGLRAALPHAEVTYAPGVKAHTRLPVAQVSAEVREGDVSERRETGEFTWFDDPKTVEVHTTITAEVAGEHVIGASGVGHFTLTLDGEVAFDEDLALRPDADPGEHLFAPPQKGVPVRLEAGQSVDVVLRAEGVTSFQLNHDPALEDSAFEDAVALARDADLVVVVVGTTPEVESEGFDRSSLALPGRQDELVQAVTDANPKTVVVVNAGAPVLMPWIKRAPGVLLAWFPGQEGGNALADVILGAVEPGGRLPTTWPATEEGLPSVRPVDGVLRYDEGLKVGYRGDVEPLFPFGHGLGYTSWQYLAMDGAKVRLANTGTRRGREVVQLYASRPGSAVERPARWLAGFAVVEADAGEEVTVDVPLSPRAFQHWDGGWQTEPGAFVLEAGRSVADLKLRSTTPPPA</sequence>
<organism evidence="4 5">
    <name type="scientific">Solirubrobacter phytolaccae</name>
    <dbReference type="NCBI Taxonomy" id="1404360"/>
    <lineage>
        <taxon>Bacteria</taxon>
        <taxon>Bacillati</taxon>
        <taxon>Actinomycetota</taxon>
        <taxon>Thermoleophilia</taxon>
        <taxon>Solirubrobacterales</taxon>
        <taxon>Solirubrobacteraceae</taxon>
        <taxon>Solirubrobacter</taxon>
    </lineage>
</organism>
<dbReference type="InterPro" id="IPR050288">
    <property type="entry name" value="Cellulose_deg_GH3"/>
</dbReference>
<accession>A0A9X3NDV9</accession>
<evidence type="ECO:0000313" key="5">
    <source>
        <dbReference type="Proteomes" id="UP001147653"/>
    </source>
</evidence>
<feature type="domain" description="Fibronectin type III-like" evidence="3">
    <location>
        <begin position="412"/>
        <end position="479"/>
    </location>
</feature>
<keyword evidence="5" id="KW-1185">Reference proteome</keyword>
<dbReference type="SMART" id="SM01217">
    <property type="entry name" value="Fn3_like"/>
    <property type="match status" value="1"/>
</dbReference>
<dbReference type="Pfam" id="PF01915">
    <property type="entry name" value="Glyco_hydro_3_C"/>
    <property type="match status" value="1"/>
</dbReference>
<dbReference type="Proteomes" id="UP001147653">
    <property type="component" value="Unassembled WGS sequence"/>
</dbReference>
<dbReference type="GO" id="GO:0005975">
    <property type="term" value="P:carbohydrate metabolic process"/>
    <property type="evidence" value="ECO:0007669"/>
    <property type="project" value="InterPro"/>
</dbReference>
<dbReference type="InterPro" id="IPR036881">
    <property type="entry name" value="Glyco_hydro_3_C_sf"/>
</dbReference>
<dbReference type="PANTHER" id="PTHR42715:SF10">
    <property type="entry name" value="BETA-GLUCOSIDASE"/>
    <property type="match status" value="1"/>
</dbReference>
<comment type="caution">
    <text evidence="4">The sequence shown here is derived from an EMBL/GenBank/DDBJ whole genome shotgun (WGS) entry which is preliminary data.</text>
</comment>
<dbReference type="InterPro" id="IPR026891">
    <property type="entry name" value="Fn3-like"/>
</dbReference>
<evidence type="ECO:0000256" key="2">
    <source>
        <dbReference type="ARBA" id="ARBA00022801"/>
    </source>
</evidence>
<dbReference type="SUPFAM" id="SSF52279">
    <property type="entry name" value="Beta-D-glucan exohydrolase, C-terminal domain"/>
    <property type="match status" value="1"/>
</dbReference>
<proteinExistence type="inferred from homology"/>
<reference evidence="4" key="1">
    <citation type="submission" date="2022-10" db="EMBL/GenBank/DDBJ databases">
        <title>The WGS of Solirubrobacter phytolaccae KCTC 29190.</title>
        <authorList>
            <person name="Jiang Z."/>
        </authorList>
    </citation>
    <scope>NUCLEOTIDE SEQUENCE</scope>
    <source>
        <strain evidence="4">KCTC 29190</strain>
    </source>
</reference>
<dbReference type="RefSeq" id="WP_270029087.1">
    <property type="nucleotide sequence ID" value="NZ_JAPDDP010000081.1"/>
</dbReference>
<comment type="similarity">
    <text evidence="1">Belongs to the glycosyl hydrolase 3 family.</text>
</comment>
<dbReference type="AlphaFoldDB" id="A0A9X3NDV9"/>
<dbReference type="GO" id="GO:0004553">
    <property type="term" value="F:hydrolase activity, hydrolyzing O-glycosyl compounds"/>
    <property type="evidence" value="ECO:0007669"/>
    <property type="project" value="InterPro"/>
</dbReference>
<dbReference type="InterPro" id="IPR002772">
    <property type="entry name" value="Glyco_hydro_3_C"/>
</dbReference>
<dbReference type="Gene3D" id="3.40.50.1700">
    <property type="entry name" value="Glycoside hydrolase family 3 C-terminal domain"/>
    <property type="match status" value="2"/>
</dbReference>
<dbReference type="InterPro" id="IPR013783">
    <property type="entry name" value="Ig-like_fold"/>
</dbReference>